<name>A0A151X2M6_9HYME</name>
<sequence length="369" mass="43615">MAPKPRKWIMQFCTACRFKDGNQLFKCECCRQESRDVFMNDCDGMMVHLYKQHKKSEITSYPKFASIAEKFNINRNEDTEVGICFDPDCGMKVTSEFGRAFPFSNHIIMHHTEKKDFFAKAVGIVSGTKILNNYKIKDIINAKCSRCLKLFSLEDLDSHPAEVLVRLSKHWDEHAGDVPEILLDKASIQRELKDMEEKSLEANKKKQSIHEEVEMESALKRIEMEVDSEELDTLLQRYNMKLTKNSIIRCCVKKCRSQITLDTNKLYHIRNHWETFHGPKNNIYKELRKYKIIRMLLNEYIITDGTLATCPNSEYSINLENNTHDKLIELQERLHNERYETKYFLNMSKRAEVNFVCLFYFYNLIIIRR</sequence>
<gene>
    <name evidence="2" type="ORF">ALC60_06434</name>
</gene>
<dbReference type="EMBL" id="KQ982572">
    <property type="protein sequence ID" value="KYQ54685.1"/>
    <property type="molecule type" value="Genomic_DNA"/>
</dbReference>
<evidence type="ECO:0000313" key="2">
    <source>
        <dbReference type="EMBL" id="KYQ54685.1"/>
    </source>
</evidence>
<keyword evidence="1" id="KW-0175">Coiled coil</keyword>
<evidence type="ECO:0000313" key="3">
    <source>
        <dbReference type="Proteomes" id="UP000075809"/>
    </source>
</evidence>
<dbReference type="Proteomes" id="UP000075809">
    <property type="component" value="Unassembled WGS sequence"/>
</dbReference>
<accession>A0A151X2M6</accession>
<organism evidence="2 3">
    <name type="scientific">Mycetomoellerius zeteki</name>
    <dbReference type="NCBI Taxonomy" id="64791"/>
    <lineage>
        <taxon>Eukaryota</taxon>
        <taxon>Metazoa</taxon>
        <taxon>Ecdysozoa</taxon>
        <taxon>Arthropoda</taxon>
        <taxon>Hexapoda</taxon>
        <taxon>Insecta</taxon>
        <taxon>Pterygota</taxon>
        <taxon>Neoptera</taxon>
        <taxon>Endopterygota</taxon>
        <taxon>Hymenoptera</taxon>
        <taxon>Apocrita</taxon>
        <taxon>Aculeata</taxon>
        <taxon>Formicoidea</taxon>
        <taxon>Formicidae</taxon>
        <taxon>Myrmicinae</taxon>
        <taxon>Mycetomoellerius</taxon>
    </lineage>
</organism>
<feature type="coiled-coil region" evidence="1">
    <location>
        <begin position="185"/>
        <end position="212"/>
    </location>
</feature>
<reference evidence="2 3" key="1">
    <citation type="submission" date="2015-09" db="EMBL/GenBank/DDBJ databases">
        <title>Trachymyrmex zeteki WGS genome.</title>
        <authorList>
            <person name="Nygaard S."/>
            <person name="Hu H."/>
            <person name="Boomsma J."/>
            <person name="Zhang G."/>
        </authorList>
    </citation>
    <scope>NUCLEOTIDE SEQUENCE [LARGE SCALE GENOMIC DNA]</scope>
    <source>
        <strain evidence="2">Tzet28-1</strain>
        <tissue evidence="2">Whole body</tissue>
    </source>
</reference>
<evidence type="ECO:0000256" key="1">
    <source>
        <dbReference type="SAM" id="Coils"/>
    </source>
</evidence>
<keyword evidence="3" id="KW-1185">Reference proteome</keyword>
<dbReference type="AlphaFoldDB" id="A0A151X2M6"/>
<protein>
    <submittedName>
        <fullName evidence="2">Uncharacterized protein</fullName>
    </submittedName>
</protein>
<proteinExistence type="predicted"/>